<evidence type="ECO:0000256" key="7">
    <source>
        <dbReference type="ARBA" id="ARBA00023180"/>
    </source>
</evidence>
<proteinExistence type="predicted"/>
<feature type="domain" description="Leucine-rich repeat-containing N-terminal plant-type" evidence="12">
    <location>
        <begin position="74"/>
        <end position="107"/>
    </location>
</feature>
<dbReference type="Pfam" id="PF13855">
    <property type="entry name" value="LRR_8"/>
    <property type="match status" value="1"/>
</dbReference>
<dbReference type="SUPFAM" id="SSF52058">
    <property type="entry name" value="L domain-like"/>
    <property type="match status" value="1"/>
</dbReference>
<dbReference type="InterPro" id="IPR032675">
    <property type="entry name" value="LRR_dom_sf"/>
</dbReference>
<protein>
    <recommendedName>
        <fullName evidence="10">Cell wall hydroxyproline-rich glycoprotein</fullName>
    </recommendedName>
</protein>
<evidence type="ECO:0000256" key="6">
    <source>
        <dbReference type="ARBA" id="ARBA00022737"/>
    </source>
</evidence>
<dbReference type="Gene3D" id="3.80.10.10">
    <property type="entry name" value="Ribonuclease Inhibitor"/>
    <property type="match status" value="2"/>
</dbReference>
<keyword evidence="5 11" id="KW-0732">Signal</keyword>
<name>A0A4S8IJI1_MUSBA</name>
<evidence type="ECO:0000313" key="13">
    <source>
        <dbReference type="EMBL" id="THU48533.1"/>
    </source>
</evidence>
<evidence type="ECO:0000256" key="2">
    <source>
        <dbReference type="ARBA" id="ARBA00022512"/>
    </source>
</evidence>
<evidence type="ECO:0000256" key="8">
    <source>
        <dbReference type="ARBA" id="ARBA00023278"/>
    </source>
</evidence>
<feature type="chain" id="PRO_5020975541" description="Cell wall hydroxyproline-rich glycoprotein" evidence="11">
    <location>
        <begin position="27"/>
        <end position="271"/>
    </location>
</feature>
<keyword evidence="2" id="KW-0134">Cell wall</keyword>
<comment type="subcellular location">
    <subcellularLocation>
        <location evidence="1">Secreted</location>
        <location evidence="1">Cell wall</location>
    </subcellularLocation>
</comment>
<keyword evidence="9" id="KW-0961">Cell wall biogenesis/degradation</keyword>
<reference evidence="13 14" key="1">
    <citation type="journal article" date="2019" name="Nat. Plants">
        <title>Genome sequencing of Musa balbisiana reveals subgenome evolution and function divergence in polyploid bananas.</title>
        <authorList>
            <person name="Yao X."/>
        </authorList>
    </citation>
    <scope>NUCLEOTIDE SEQUENCE [LARGE SCALE GENOMIC DNA]</scope>
    <source>
        <strain evidence="14">cv. DH-PKW</strain>
        <tissue evidence="13">Leaves</tissue>
    </source>
</reference>
<accession>A0A4S8IJI1</accession>
<dbReference type="InterPro" id="IPR001611">
    <property type="entry name" value="Leu-rich_rpt"/>
</dbReference>
<dbReference type="InterPro" id="IPR051582">
    <property type="entry name" value="LRR_extensin-like_regulator"/>
</dbReference>
<evidence type="ECO:0000259" key="12">
    <source>
        <dbReference type="Pfam" id="PF08263"/>
    </source>
</evidence>
<evidence type="ECO:0000256" key="1">
    <source>
        <dbReference type="ARBA" id="ARBA00004191"/>
    </source>
</evidence>
<sequence length="271" mass="29496">MEALGRCLLLFLLLFSSSFLPRPSSALSDAEAAAIARRQLLALPENGQLPDDFEFEIEIGIRISNPRLRSSYVALQAWKTAIYSDPHNFTANWDGPDVCGYNGIFCSPAPDDPSLNVVAGADLNGADIAGFLPAELGLLTDVALFHINSNRFCGVIPKSFSHLKLLHEFDASNNRFVGPFPDVVLGLPSLKYLDLRFNDFEGALPPELFDRDLDAIFLNNNRFSSHIPNNFGNSKASVIVLANNKLGGCIPASIGDMGATLNELETDTKVR</sequence>
<organism evidence="13 14">
    <name type="scientific">Musa balbisiana</name>
    <name type="common">Banana</name>
    <dbReference type="NCBI Taxonomy" id="52838"/>
    <lineage>
        <taxon>Eukaryota</taxon>
        <taxon>Viridiplantae</taxon>
        <taxon>Streptophyta</taxon>
        <taxon>Embryophyta</taxon>
        <taxon>Tracheophyta</taxon>
        <taxon>Spermatophyta</taxon>
        <taxon>Magnoliopsida</taxon>
        <taxon>Liliopsida</taxon>
        <taxon>Zingiberales</taxon>
        <taxon>Musaceae</taxon>
        <taxon>Musa</taxon>
    </lineage>
</organism>
<dbReference type="Proteomes" id="UP000317650">
    <property type="component" value="Chromosome 9"/>
</dbReference>
<evidence type="ECO:0000256" key="5">
    <source>
        <dbReference type="ARBA" id="ARBA00022729"/>
    </source>
</evidence>
<evidence type="ECO:0000256" key="11">
    <source>
        <dbReference type="SAM" id="SignalP"/>
    </source>
</evidence>
<dbReference type="PANTHER" id="PTHR32093">
    <property type="entry name" value="LEUCINE-RICH REPEAT EXTENSIN-LIKE PROTEIN 3-RELATED"/>
    <property type="match status" value="1"/>
</dbReference>
<dbReference type="Pfam" id="PF08263">
    <property type="entry name" value="LRRNT_2"/>
    <property type="match status" value="1"/>
</dbReference>
<dbReference type="GO" id="GO:0071555">
    <property type="term" value="P:cell wall organization"/>
    <property type="evidence" value="ECO:0007669"/>
    <property type="project" value="UniProtKB-KW"/>
</dbReference>
<evidence type="ECO:0000256" key="10">
    <source>
        <dbReference type="ARBA" id="ARBA00041871"/>
    </source>
</evidence>
<keyword evidence="14" id="KW-1185">Reference proteome</keyword>
<keyword evidence="3" id="KW-0964">Secreted</keyword>
<gene>
    <name evidence="13" type="ORF">C4D60_Mb09t27250</name>
</gene>
<keyword evidence="4" id="KW-0433">Leucine-rich repeat</keyword>
<evidence type="ECO:0000313" key="14">
    <source>
        <dbReference type="Proteomes" id="UP000317650"/>
    </source>
</evidence>
<evidence type="ECO:0000256" key="4">
    <source>
        <dbReference type="ARBA" id="ARBA00022614"/>
    </source>
</evidence>
<evidence type="ECO:0000256" key="3">
    <source>
        <dbReference type="ARBA" id="ARBA00022525"/>
    </source>
</evidence>
<dbReference type="PANTHER" id="PTHR32093:SF124">
    <property type="entry name" value="POLLEN-SPECIFIC LEUCINE-RICH REPEAT EXTENSIN-LIKE PROTEIN 1"/>
    <property type="match status" value="1"/>
</dbReference>
<dbReference type="InterPro" id="IPR013210">
    <property type="entry name" value="LRR_N_plant-typ"/>
</dbReference>
<keyword evidence="8" id="KW-0379">Hydroxylation</keyword>
<dbReference type="FunFam" id="3.80.10.10:FF:000224">
    <property type="entry name" value="Leucine-rich repeat extensin-like protein 1"/>
    <property type="match status" value="1"/>
</dbReference>
<dbReference type="EMBL" id="PYDT01000010">
    <property type="protein sequence ID" value="THU48533.1"/>
    <property type="molecule type" value="Genomic_DNA"/>
</dbReference>
<keyword evidence="6" id="KW-0677">Repeat</keyword>
<dbReference type="STRING" id="52838.A0A4S8IJI1"/>
<evidence type="ECO:0000256" key="9">
    <source>
        <dbReference type="ARBA" id="ARBA00023316"/>
    </source>
</evidence>
<feature type="signal peptide" evidence="11">
    <location>
        <begin position="1"/>
        <end position="26"/>
    </location>
</feature>
<comment type="caution">
    <text evidence="13">The sequence shown here is derived from an EMBL/GenBank/DDBJ whole genome shotgun (WGS) entry which is preliminary data.</text>
</comment>
<dbReference type="AlphaFoldDB" id="A0A4S8IJI1"/>
<keyword evidence="7" id="KW-0325">Glycoprotein</keyword>